<evidence type="ECO:0000256" key="1">
    <source>
        <dbReference type="ARBA" id="ARBA00007677"/>
    </source>
</evidence>
<dbReference type="STRING" id="106004.A0A1Y2FTN5"/>
<dbReference type="InterPro" id="IPR029044">
    <property type="entry name" value="Nucleotide-diphossugar_trans"/>
</dbReference>
<feature type="non-terminal residue" evidence="3">
    <location>
        <position position="103"/>
    </location>
</feature>
<dbReference type="PANTHER" id="PTHR31121:SF6">
    <property type="entry name" value="ALPHA-1,2 MANNOSYLTRANSFERASE KTR1"/>
    <property type="match status" value="1"/>
</dbReference>
<name>A0A1Y2FTN5_9BASI</name>
<dbReference type="GO" id="GO:0000026">
    <property type="term" value="F:alpha-1,2-mannosyltransferase activity"/>
    <property type="evidence" value="ECO:0007669"/>
    <property type="project" value="TreeGrafter"/>
</dbReference>
<dbReference type="GO" id="GO:0006487">
    <property type="term" value="P:protein N-linked glycosylation"/>
    <property type="evidence" value="ECO:0007669"/>
    <property type="project" value="TreeGrafter"/>
</dbReference>
<proteinExistence type="inferred from homology"/>
<organism evidence="3 4">
    <name type="scientific">Leucosporidium creatinivorum</name>
    <dbReference type="NCBI Taxonomy" id="106004"/>
    <lineage>
        <taxon>Eukaryota</taxon>
        <taxon>Fungi</taxon>
        <taxon>Dikarya</taxon>
        <taxon>Basidiomycota</taxon>
        <taxon>Pucciniomycotina</taxon>
        <taxon>Microbotryomycetes</taxon>
        <taxon>Leucosporidiales</taxon>
        <taxon>Leucosporidium</taxon>
    </lineage>
</organism>
<keyword evidence="2 3" id="KW-0808">Transferase</keyword>
<dbReference type="InParanoid" id="A0A1Y2FTN5"/>
<dbReference type="EMBL" id="MCGR01000013">
    <property type="protein sequence ID" value="ORY87380.1"/>
    <property type="molecule type" value="Genomic_DNA"/>
</dbReference>
<dbReference type="Pfam" id="PF01793">
    <property type="entry name" value="Glyco_transf_15"/>
    <property type="match status" value="1"/>
</dbReference>
<sequence>RFNGKGYHYPYVFLNDEPFSEEFKKHTSGIASGVCSYGTIPRAQWKDHGDWIDEEKAGKTREEMKAKGVIYGDSVSYREMCRYQSGFFWRHPLLDQYDYYWRI</sequence>
<dbReference type="Proteomes" id="UP000193467">
    <property type="component" value="Unassembled WGS sequence"/>
</dbReference>
<dbReference type="GO" id="GO:0006493">
    <property type="term" value="P:protein O-linked glycosylation"/>
    <property type="evidence" value="ECO:0007669"/>
    <property type="project" value="TreeGrafter"/>
</dbReference>
<feature type="non-terminal residue" evidence="3">
    <location>
        <position position="1"/>
    </location>
</feature>
<dbReference type="OrthoDB" id="439943at2759"/>
<dbReference type="GO" id="GO:0000032">
    <property type="term" value="P:cell wall mannoprotein biosynthetic process"/>
    <property type="evidence" value="ECO:0007669"/>
    <property type="project" value="TreeGrafter"/>
</dbReference>
<dbReference type="SUPFAM" id="SSF53448">
    <property type="entry name" value="Nucleotide-diphospho-sugar transferases"/>
    <property type="match status" value="1"/>
</dbReference>
<dbReference type="GO" id="GO:0016020">
    <property type="term" value="C:membrane"/>
    <property type="evidence" value="ECO:0007669"/>
    <property type="project" value="InterPro"/>
</dbReference>
<comment type="caution">
    <text evidence="3">The sequence shown here is derived from an EMBL/GenBank/DDBJ whole genome shotgun (WGS) entry which is preliminary data.</text>
</comment>
<protein>
    <submittedName>
        <fullName evidence="3">Glycosyl transferase</fullName>
    </submittedName>
</protein>
<accession>A0A1Y2FTN5</accession>
<dbReference type="AlphaFoldDB" id="A0A1Y2FTN5"/>
<evidence type="ECO:0000313" key="3">
    <source>
        <dbReference type="EMBL" id="ORY87380.1"/>
    </source>
</evidence>
<evidence type="ECO:0000256" key="2">
    <source>
        <dbReference type="ARBA" id="ARBA00022679"/>
    </source>
</evidence>
<comment type="similarity">
    <text evidence="1">Belongs to the glycosyltransferase 15 family.</text>
</comment>
<gene>
    <name evidence="3" type="ORF">BCR35DRAFT_256218</name>
</gene>
<evidence type="ECO:0000313" key="4">
    <source>
        <dbReference type="Proteomes" id="UP000193467"/>
    </source>
</evidence>
<reference evidence="3 4" key="1">
    <citation type="submission" date="2016-07" db="EMBL/GenBank/DDBJ databases">
        <title>Pervasive Adenine N6-methylation of Active Genes in Fungi.</title>
        <authorList>
            <consortium name="DOE Joint Genome Institute"/>
            <person name="Mondo S.J."/>
            <person name="Dannebaum R.O."/>
            <person name="Kuo R.C."/>
            <person name="Labutti K."/>
            <person name="Haridas S."/>
            <person name="Kuo A."/>
            <person name="Salamov A."/>
            <person name="Ahrendt S.R."/>
            <person name="Lipzen A."/>
            <person name="Sullivan W."/>
            <person name="Andreopoulos W.B."/>
            <person name="Clum A."/>
            <person name="Lindquist E."/>
            <person name="Daum C."/>
            <person name="Ramamoorthy G.K."/>
            <person name="Gryganskyi A."/>
            <person name="Culley D."/>
            <person name="Magnuson J.K."/>
            <person name="James T.Y."/>
            <person name="O'Malley M.A."/>
            <person name="Stajich J.E."/>
            <person name="Spatafora J.W."/>
            <person name="Visel A."/>
            <person name="Grigoriev I.V."/>
        </authorList>
    </citation>
    <scope>NUCLEOTIDE SEQUENCE [LARGE SCALE GENOMIC DNA]</scope>
    <source>
        <strain evidence="3 4">62-1032</strain>
    </source>
</reference>
<dbReference type="Gene3D" id="3.90.550.10">
    <property type="entry name" value="Spore Coat Polysaccharide Biosynthesis Protein SpsA, Chain A"/>
    <property type="match status" value="1"/>
</dbReference>
<dbReference type="GO" id="GO:0005794">
    <property type="term" value="C:Golgi apparatus"/>
    <property type="evidence" value="ECO:0007669"/>
    <property type="project" value="TreeGrafter"/>
</dbReference>
<dbReference type="InterPro" id="IPR002685">
    <property type="entry name" value="Glyco_trans_15"/>
</dbReference>
<keyword evidence="4" id="KW-1185">Reference proteome</keyword>
<dbReference type="PANTHER" id="PTHR31121">
    <property type="entry name" value="ALPHA-1,2 MANNOSYLTRANSFERASE KTR1"/>
    <property type="match status" value="1"/>
</dbReference>